<feature type="compositionally biased region" description="Gly residues" evidence="1">
    <location>
        <begin position="181"/>
        <end position="231"/>
    </location>
</feature>
<dbReference type="RefSeq" id="WP_311702216.1">
    <property type="nucleotide sequence ID" value="NZ_JAVREL010000001.1"/>
</dbReference>
<proteinExistence type="predicted"/>
<keyword evidence="2" id="KW-0472">Membrane</keyword>
<keyword evidence="3" id="KW-0732">Signal</keyword>
<evidence type="ECO:0000256" key="2">
    <source>
        <dbReference type="SAM" id="Phobius"/>
    </source>
</evidence>
<keyword evidence="2" id="KW-0812">Transmembrane</keyword>
<keyword evidence="2" id="KW-1133">Transmembrane helix</keyword>
<protein>
    <recommendedName>
        <fullName evidence="6">Flagellar hook-length control protein FliK</fullName>
    </recommendedName>
</protein>
<keyword evidence="5" id="KW-1185">Reference proteome</keyword>
<accession>A0ABU2MI10</accession>
<dbReference type="EMBL" id="JAVREL010000001">
    <property type="protein sequence ID" value="MDT0341115.1"/>
    <property type="molecule type" value="Genomic_DNA"/>
</dbReference>
<reference evidence="5" key="1">
    <citation type="submission" date="2023-07" db="EMBL/GenBank/DDBJ databases">
        <title>30 novel species of actinomycetes from the DSMZ collection.</title>
        <authorList>
            <person name="Nouioui I."/>
        </authorList>
    </citation>
    <scope>NUCLEOTIDE SEQUENCE [LARGE SCALE GENOMIC DNA]</scope>
    <source>
        <strain evidence="5">DSM 44938</strain>
    </source>
</reference>
<dbReference type="Proteomes" id="UP001183246">
    <property type="component" value="Unassembled WGS sequence"/>
</dbReference>
<comment type="caution">
    <text evidence="4">The sequence shown here is derived from an EMBL/GenBank/DDBJ whole genome shotgun (WGS) entry which is preliminary data.</text>
</comment>
<feature type="signal peptide" evidence="3">
    <location>
        <begin position="1"/>
        <end position="35"/>
    </location>
</feature>
<evidence type="ECO:0000256" key="1">
    <source>
        <dbReference type="SAM" id="MobiDB-lite"/>
    </source>
</evidence>
<feature type="compositionally biased region" description="Pro residues" evidence="1">
    <location>
        <begin position="165"/>
        <end position="174"/>
    </location>
</feature>
<organism evidence="4 5">
    <name type="scientific">Streptomyces litchfieldiae</name>
    <dbReference type="NCBI Taxonomy" id="3075543"/>
    <lineage>
        <taxon>Bacteria</taxon>
        <taxon>Bacillati</taxon>
        <taxon>Actinomycetota</taxon>
        <taxon>Actinomycetes</taxon>
        <taxon>Kitasatosporales</taxon>
        <taxon>Streptomycetaceae</taxon>
        <taxon>Streptomyces</taxon>
    </lineage>
</organism>
<evidence type="ECO:0000313" key="4">
    <source>
        <dbReference type="EMBL" id="MDT0341115.1"/>
    </source>
</evidence>
<evidence type="ECO:0000313" key="5">
    <source>
        <dbReference type="Proteomes" id="UP001183246"/>
    </source>
</evidence>
<sequence length="356" mass="34602">MPRAKGPRTAAIRAAAIAALLGLLHALLPQATAQAARPMAGAPGFCPDASGVTVVVDFGELGGGRVVRCAPGAPADGLAALRGAGFEVAGTNRWGDAFVCRINGRPGADREPCVDTPPASAYWSYWHAENGGEWTYSQRGATYRTPDEGTFEGWSFSLDQGEEQAPPPGVPPVRPASGDDTSGGGSGDGDGSGAGGNGGGGGDDGGSSGGGGAVGGTSGDGSGADGPGGGADLQPGGPPTDGGRPEEPGPGEREPGDEQTPREPGDAETDPAGEGTESPSPTDDEGAGPTPTEAAEWSGEDEEFEQQRAADGDGGGPPLSTLAAVGLAAALAVGGALAAWRRRRAAADGAGADGAG</sequence>
<evidence type="ECO:0000256" key="3">
    <source>
        <dbReference type="SAM" id="SignalP"/>
    </source>
</evidence>
<name>A0ABU2MI10_9ACTN</name>
<feature type="transmembrane region" description="Helical" evidence="2">
    <location>
        <begin position="319"/>
        <end position="340"/>
    </location>
</feature>
<gene>
    <name evidence="4" type="ORF">RM590_00335</name>
</gene>
<feature type="compositionally biased region" description="Basic and acidic residues" evidence="1">
    <location>
        <begin position="243"/>
        <end position="265"/>
    </location>
</feature>
<feature type="chain" id="PRO_5047297549" description="Flagellar hook-length control protein FliK" evidence="3">
    <location>
        <begin position="36"/>
        <end position="356"/>
    </location>
</feature>
<evidence type="ECO:0008006" key="6">
    <source>
        <dbReference type="Google" id="ProtNLM"/>
    </source>
</evidence>
<feature type="region of interest" description="Disordered" evidence="1">
    <location>
        <begin position="147"/>
        <end position="321"/>
    </location>
</feature>